<name>A0A6A6UM43_9PEZI</name>
<evidence type="ECO:0000313" key="1">
    <source>
        <dbReference type="EMBL" id="KAF2672148.1"/>
    </source>
</evidence>
<protein>
    <submittedName>
        <fullName evidence="1">Uncharacterized protein</fullName>
    </submittedName>
</protein>
<keyword evidence="2" id="KW-1185">Reference proteome</keyword>
<proteinExistence type="predicted"/>
<dbReference type="Proteomes" id="UP000799302">
    <property type="component" value="Unassembled WGS sequence"/>
</dbReference>
<organism evidence="1 2">
    <name type="scientific">Microthyrium microscopicum</name>
    <dbReference type="NCBI Taxonomy" id="703497"/>
    <lineage>
        <taxon>Eukaryota</taxon>
        <taxon>Fungi</taxon>
        <taxon>Dikarya</taxon>
        <taxon>Ascomycota</taxon>
        <taxon>Pezizomycotina</taxon>
        <taxon>Dothideomycetes</taxon>
        <taxon>Dothideomycetes incertae sedis</taxon>
        <taxon>Microthyriales</taxon>
        <taxon>Microthyriaceae</taxon>
        <taxon>Microthyrium</taxon>
    </lineage>
</organism>
<evidence type="ECO:0000313" key="2">
    <source>
        <dbReference type="Proteomes" id="UP000799302"/>
    </source>
</evidence>
<reference evidence="1" key="1">
    <citation type="journal article" date="2020" name="Stud. Mycol.">
        <title>101 Dothideomycetes genomes: a test case for predicting lifestyles and emergence of pathogens.</title>
        <authorList>
            <person name="Haridas S."/>
            <person name="Albert R."/>
            <person name="Binder M."/>
            <person name="Bloem J."/>
            <person name="Labutti K."/>
            <person name="Salamov A."/>
            <person name="Andreopoulos B."/>
            <person name="Baker S."/>
            <person name="Barry K."/>
            <person name="Bills G."/>
            <person name="Bluhm B."/>
            <person name="Cannon C."/>
            <person name="Castanera R."/>
            <person name="Culley D."/>
            <person name="Daum C."/>
            <person name="Ezra D."/>
            <person name="Gonzalez J."/>
            <person name="Henrissat B."/>
            <person name="Kuo A."/>
            <person name="Liang C."/>
            <person name="Lipzen A."/>
            <person name="Lutzoni F."/>
            <person name="Magnuson J."/>
            <person name="Mondo S."/>
            <person name="Nolan M."/>
            <person name="Ohm R."/>
            <person name="Pangilinan J."/>
            <person name="Park H.-J."/>
            <person name="Ramirez L."/>
            <person name="Alfaro M."/>
            <person name="Sun H."/>
            <person name="Tritt A."/>
            <person name="Yoshinaga Y."/>
            <person name="Zwiers L.-H."/>
            <person name="Turgeon B."/>
            <person name="Goodwin S."/>
            <person name="Spatafora J."/>
            <person name="Crous P."/>
            <person name="Grigoriev I."/>
        </authorList>
    </citation>
    <scope>NUCLEOTIDE SEQUENCE</scope>
    <source>
        <strain evidence="1">CBS 115976</strain>
    </source>
</reference>
<sequence length="427" mass="47752">MDGCWTPGTLDSARRSGFCLACRLPPAEAPSGQSKPIVRELQSLMQQLQALKVIDAKRRGQAQVFKMTFMAAQAEIRYLDSTQGAALFTSVRKCLLRLNQGQHTAGAFQPMTLFCTSVYKDFFLRLCWHVLKTEKTKKFRFLLPGLWTVCLFESLYNHAQALDLESKFVEDMDSVPHVLRQAFRHGDHNFMVLRLYSGPSKHTSRSTGHLCPSRSGILCSQRLSHETSWTPNAGHGSSSFLRHQVVLQELSWPGLPCRRGLVRIRVTQTPAAHAQEVPSSLKRKAYVRLCLVAVSELADLTPMRLRPGLFSQSALPVKDFRADGAVGCRIPAPNLLPSRIAGQGLQGEEGKQLRIPMPAERSYEVSLACLVCQLSHRRRPHSPYDKPANVHAAHPAPLFAIPIMEHWMSGFSMIWVAAPNDRTAKLR</sequence>
<gene>
    <name evidence="1" type="ORF">BT63DRAFT_452642</name>
</gene>
<accession>A0A6A6UM43</accession>
<dbReference type="EMBL" id="MU004232">
    <property type="protein sequence ID" value="KAF2672148.1"/>
    <property type="molecule type" value="Genomic_DNA"/>
</dbReference>
<dbReference type="AlphaFoldDB" id="A0A6A6UM43"/>